<evidence type="ECO:0000313" key="6">
    <source>
        <dbReference type="Proteomes" id="UP000051621"/>
    </source>
</evidence>
<keyword evidence="5" id="KW-0378">Hydrolase</keyword>
<keyword evidence="1" id="KW-0547">Nucleotide-binding</keyword>
<keyword evidence="6" id="KW-1185">Reference proteome</keyword>
<feature type="domain" description="Helicase C-terminal" evidence="4">
    <location>
        <begin position="4"/>
        <end position="147"/>
    </location>
</feature>
<accession>A0A0R1M4B2</accession>
<dbReference type="STRING" id="1423731.FC81_GL000385"/>
<organism evidence="5 6">
    <name type="scientific">Liquorilactobacillus capillatus DSM 19910</name>
    <dbReference type="NCBI Taxonomy" id="1423731"/>
    <lineage>
        <taxon>Bacteria</taxon>
        <taxon>Bacillati</taxon>
        <taxon>Bacillota</taxon>
        <taxon>Bacilli</taxon>
        <taxon>Lactobacillales</taxon>
        <taxon>Lactobacillaceae</taxon>
        <taxon>Liquorilactobacillus</taxon>
    </lineage>
</organism>
<dbReference type="Proteomes" id="UP000051621">
    <property type="component" value="Unassembled WGS sequence"/>
</dbReference>
<dbReference type="GO" id="GO:0005524">
    <property type="term" value="F:ATP binding"/>
    <property type="evidence" value="ECO:0007669"/>
    <property type="project" value="UniProtKB-KW"/>
</dbReference>
<keyword evidence="5" id="KW-0347">Helicase</keyword>
<dbReference type="RefSeq" id="WP_235804615.1">
    <property type="nucleotide sequence ID" value="NZ_AZEF01000008.1"/>
</dbReference>
<dbReference type="GO" id="GO:0006310">
    <property type="term" value="P:DNA recombination"/>
    <property type="evidence" value="ECO:0007669"/>
    <property type="project" value="TreeGrafter"/>
</dbReference>
<dbReference type="Gene3D" id="3.40.50.300">
    <property type="entry name" value="P-loop containing nucleotide triphosphate hydrolases"/>
    <property type="match status" value="1"/>
</dbReference>
<gene>
    <name evidence="5" type="ORF">FC81_GL000385</name>
</gene>
<name>A0A0R1M4B2_9LACO</name>
<comment type="caution">
    <text evidence="5">The sequence shown here is derived from an EMBL/GenBank/DDBJ whole genome shotgun (WGS) entry which is preliminary data.</text>
</comment>
<dbReference type="InterPro" id="IPR001650">
    <property type="entry name" value="Helicase_C-like"/>
</dbReference>
<dbReference type="PROSITE" id="PS51194">
    <property type="entry name" value="HELICASE_CTER"/>
    <property type="match status" value="1"/>
</dbReference>
<keyword evidence="3" id="KW-0238">DNA-binding</keyword>
<dbReference type="SUPFAM" id="SSF52540">
    <property type="entry name" value="P-loop containing nucleoside triphosphate hydrolases"/>
    <property type="match status" value="1"/>
</dbReference>
<dbReference type="GO" id="GO:0003677">
    <property type="term" value="F:DNA binding"/>
    <property type="evidence" value="ECO:0007669"/>
    <property type="project" value="UniProtKB-KW"/>
</dbReference>
<reference evidence="5 6" key="1">
    <citation type="journal article" date="2015" name="Genome Announc.">
        <title>Expanding the biotechnology potential of lactobacilli through comparative genomics of 213 strains and associated genera.</title>
        <authorList>
            <person name="Sun Z."/>
            <person name="Harris H.M."/>
            <person name="McCann A."/>
            <person name="Guo C."/>
            <person name="Argimon S."/>
            <person name="Zhang W."/>
            <person name="Yang X."/>
            <person name="Jeffery I.B."/>
            <person name="Cooney J.C."/>
            <person name="Kagawa T.F."/>
            <person name="Liu W."/>
            <person name="Song Y."/>
            <person name="Salvetti E."/>
            <person name="Wrobel A."/>
            <person name="Rasinkangas P."/>
            <person name="Parkhill J."/>
            <person name="Rea M.C."/>
            <person name="O'Sullivan O."/>
            <person name="Ritari J."/>
            <person name="Douillard F.P."/>
            <person name="Paul Ross R."/>
            <person name="Yang R."/>
            <person name="Briner A.E."/>
            <person name="Felis G.E."/>
            <person name="de Vos W.M."/>
            <person name="Barrangou R."/>
            <person name="Klaenhammer T.R."/>
            <person name="Caufield P.W."/>
            <person name="Cui Y."/>
            <person name="Zhang H."/>
            <person name="O'Toole P.W."/>
        </authorList>
    </citation>
    <scope>NUCLEOTIDE SEQUENCE [LARGE SCALE GENOMIC DNA]</scope>
    <source>
        <strain evidence="5 6">DSM 19910</strain>
    </source>
</reference>
<keyword evidence="2" id="KW-0067">ATP-binding</keyword>
<dbReference type="SMART" id="SM00490">
    <property type="entry name" value="HELICc"/>
    <property type="match status" value="1"/>
</dbReference>
<evidence type="ECO:0000256" key="1">
    <source>
        <dbReference type="ARBA" id="ARBA00022741"/>
    </source>
</evidence>
<protein>
    <submittedName>
        <fullName evidence="5">Dead deah box helicase</fullName>
    </submittedName>
</protein>
<dbReference type="PATRIC" id="fig|1423731.3.peg.398"/>
<dbReference type="GO" id="GO:0043138">
    <property type="term" value="F:3'-5' DNA helicase activity"/>
    <property type="evidence" value="ECO:0007669"/>
    <property type="project" value="TreeGrafter"/>
</dbReference>
<dbReference type="AlphaFoldDB" id="A0A0R1M4B2"/>
<dbReference type="PANTHER" id="PTHR30580">
    <property type="entry name" value="PRIMOSOMAL PROTEIN N"/>
    <property type="match status" value="1"/>
</dbReference>
<dbReference type="GO" id="GO:0006302">
    <property type="term" value="P:double-strand break repair"/>
    <property type="evidence" value="ECO:0007669"/>
    <property type="project" value="TreeGrafter"/>
</dbReference>
<evidence type="ECO:0000256" key="3">
    <source>
        <dbReference type="ARBA" id="ARBA00023125"/>
    </source>
</evidence>
<evidence type="ECO:0000313" key="5">
    <source>
        <dbReference type="EMBL" id="KRL02895.1"/>
    </source>
</evidence>
<sequence>MKIKIKAWSKTRRPFLIFVSKIALLTTTYDAVQKVLPAEVKGTTVHAEDPQRIEKVSALREGKIIFLITTTILERGVTFPGLNVLVLGAEDSIFTSSVLVQIAGRVGRSIHYPTGDILFLCQMVTRTIKGAIKQIMFLNRKGRKLLG</sequence>
<dbReference type="EMBL" id="AZEF01000008">
    <property type="protein sequence ID" value="KRL02895.1"/>
    <property type="molecule type" value="Genomic_DNA"/>
</dbReference>
<dbReference type="Pfam" id="PF00271">
    <property type="entry name" value="Helicase_C"/>
    <property type="match status" value="1"/>
</dbReference>
<dbReference type="InterPro" id="IPR027417">
    <property type="entry name" value="P-loop_NTPase"/>
</dbReference>
<evidence type="ECO:0000259" key="4">
    <source>
        <dbReference type="PROSITE" id="PS51194"/>
    </source>
</evidence>
<proteinExistence type="predicted"/>
<evidence type="ECO:0000256" key="2">
    <source>
        <dbReference type="ARBA" id="ARBA00022840"/>
    </source>
</evidence>
<dbReference type="PANTHER" id="PTHR30580:SF1">
    <property type="entry name" value="COMF OPERON PROTEIN 1"/>
    <property type="match status" value="1"/>
</dbReference>
<dbReference type="GO" id="GO:0006270">
    <property type="term" value="P:DNA replication initiation"/>
    <property type="evidence" value="ECO:0007669"/>
    <property type="project" value="TreeGrafter"/>
</dbReference>